<feature type="site" description="Positions MEP for the nucleophilic attack" evidence="7">
    <location>
        <position position="152"/>
    </location>
</feature>
<evidence type="ECO:0000313" key="8">
    <source>
        <dbReference type="EMBL" id="TQQ84270.1"/>
    </source>
</evidence>
<dbReference type="InterPro" id="IPR050088">
    <property type="entry name" value="IspD/TarI_cytidylyltransf_bact"/>
</dbReference>
<gene>
    <name evidence="7 8" type="primary">ispD</name>
    <name evidence="8" type="ORF">EXD82_07240</name>
</gene>
<comment type="catalytic activity">
    <reaction evidence="1 7">
        <text>2-C-methyl-D-erythritol 4-phosphate + CTP + H(+) = 4-CDP-2-C-methyl-D-erythritol + diphosphate</text>
        <dbReference type="Rhea" id="RHEA:13429"/>
        <dbReference type="ChEBI" id="CHEBI:15378"/>
        <dbReference type="ChEBI" id="CHEBI:33019"/>
        <dbReference type="ChEBI" id="CHEBI:37563"/>
        <dbReference type="ChEBI" id="CHEBI:57823"/>
        <dbReference type="ChEBI" id="CHEBI:58262"/>
        <dbReference type="EC" id="2.7.7.60"/>
    </reaction>
</comment>
<dbReference type="InterPro" id="IPR029044">
    <property type="entry name" value="Nucleotide-diphossugar_trans"/>
</dbReference>
<dbReference type="InterPro" id="IPR001228">
    <property type="entry name" value="IspD"/>
</dbReference>
<sequence>MNSAIIVAAGSGKRMKANINKQFLCINKKEVLAHAIEKFYRCDEIDEIIVCIRKDEENMFRELIAEKYGYENIKIAYGGAERQDTIKNGLEKLDENSEIVLIHDGARPFITEEIIKDAIEKTKEYGATVVGVPVKDTIKIVKDGVIEDTPDRSIVWAAQTPQSFKRDIVEKAYKKAYEDGFYGTDDAMLAEKVGYRVHMVMGSYDNIKITSPEDLGFAESIEKRIR</sequence>
<protein>
    <recommendedName>
        <fullName evidence="7">2-C-methyl-D-erythritol 4-phosphate cytidylyltransferase</fullName>
        <ecNumber evidence="7">2.7.7.60</ecNumber>
    </recommendedName>
    <alternativeName>
        <fullName evidence="7">4-diphosphocytidyl-2C-methyl-D-erythritol synthase</fullName>
    </alternativeName>
    <alternativeName>
        <fullName evidence="7">MEP cytidylyltransferase</fullName>
        <shortName evidence="7">MCT</shortName>
    </alternativeName>
</protein>
<keyword evidence="5 7" id="KW-0548">Nucleotidyltransferase</keyword>
<keyword evidence="9" id="KW-1185">Reference proteome</keyword>
<feature type="site" description="Positions MEP for the nucleophilic attack" evidence="7">
    <location>
        <position position="208"/>
    </location>
</feature>
<comment type="pathway">
    <text evidence="2 7">Isoprenoid biosynthesis; isopentenyl diphosphate biosynthesis via DXP pathway; isopentenyl diphosphate from 1-deoxy-D-xylulose 5-phosphate: step 2/6.</text>
</comment>
<dbReference type="InterPro" id="IPR018294">
    <property type="entry name" value="ISPD_synthase_CS"/>
</dbReference>
<evidence type="ECO:0000313" key="9">
    <source>
        <dbReference type="Proteomes" id="UP000317863"/>
    </source>
</evidence>
<evidence type="ECO:0000256" key="1">
    <source>
        <dbReference type="ARBA" id="ARBA00001282"/>
    </source>
</evidence>
<dbReference type="Proteomes" id="UP000317863">
    <property type="component" value="Unassembled WGS sequence"/>
</dbReference>
<comment type="caution">
    <text evidence="8">The sequence shown here is derived from an EMBL/GenBank/DDBJ whole genome shotgun (WGS) entry which is preliminary data.</text>
</comment>
<dbReference type="PANTHER" id="PTHR32125">
    <property type="entry name" value="2-C-METHYL-D-ERYTHRITOL 4-PHOSPHATE CYTIDYLYLTRANSFERASE, CHLOROPLASTIC"/>
    <property type="match status" value="1"/>
</dbReference>
<evidence type="ECO:0000256" key="5">
    <source>
        <dbReference type="ARBA" id="ARBA00022695"/>
    </source>
</evidence>
<dbReference type="AlphaFoldDB" id="A0A544QUA8"/>
<dbReference type="EMBL" id="SGJB01000012">
    <property type="protein sequence ID" value="TQQ84270.1"/>
    <property type="molecule type" value="Genomic_DNA"/>
</dbReference>
<evidence type="ECO:0000256" key="3">
    <source>
        <dbReference type="ARBA" id="ARBA00009789"/>
    </source>
</evidence>
<proteinExistence type="inferred from homology"/>
<name>A0A544QUA8_9FIRM</name>
<dbReference type="FunFam" id="3.90.550.10:FF:000003">
    <property type="entry name" value="2-C-methyl-D-erythritol 4-phosphate cytidylyltransferase"/>
    <property type="match status" value="1"/>
</dbReference>
<dbReference type="Pfam" id="PF01128">
    <property type="entry name" value="IspD"/>
    <property type="match status" value="1"/>
</dbReference>
<dbReference type="UniPathway" id="UPA00056">
    <property type="reaction ID" value="UER00093"/>
</dbReference>
<dbReference type="NCBIfam" id="TIGR00453">
    <property type="entry name" value="ispD"/>
    <property type="match status" value="1"/>
</dbReference>
<dbReference type="SUPFAM" id="SSF53448">
    <property type="entry name" value="Nucleotide-diphospho-sugar transferases"/>
    <property type="match status" value="1"/>
</dbReference>
<dbReference type="GO" id="GO:0019288">
    <property type="term" value="P:isopentenyl diphosphate biosynthetic process, methylerythritol 4-phosphate pathway"/>
    <property type="evidence" value="ECO:0007669"/>
    <property type="project" value="UniProtKB-UniRule"/>
</dbReference>
<dbReference type="PROSITE" id="PS01295">
    <property type="entry name" value="ISPD"/>
    <property type="match status" value="1"/>
</dbReference>
<dbReference type="InterPro" id="IPR034683">
    <property type="entry name" value="IspD/TarI"/>
</dbReference>
<dbReference type="HAMAP" id="MF_00108">
    <property type="entry name" value="IspD"/>
    <property type="match status" value="1"/>
</dbReference>
<comment type="function">
    <text evidence="7">Catalyzes the formation of 4-diphosphocytidyl-2-C-methyl-D-erythritol from CTP and 2-C-methyl-D-erythritol 4-phosphate (MEP).</text>
</comment>
<evidence type="ECO:0000256" key="4">
    <source>
        <dbReference type="ARBA" id="ARBA00022679"/>
    </source>
</evidence>
<evidence type="ECO:0000256" key="7">
    <source>
        <dbReference type="HAMAP-Rule" id="MF_00108"/>
    </source>
</evidence>
<keyword evidence="4 7" id="KW-0808">Transferase</keyword>
<evidence type="ECO:0000256" key="2">
    <source>
        <dbReference type="ARBA" id="ARBA00004787"/>
    </source>
</evidence>
<dbReference type="PANTHER" id="PTHR32125:SF4">
    <property type="entry name" value="2-C-METHYL-D-ERYTHRITOL 4-PHOSPHATE CYTIDYLYLTRANSFERASE, CHLOROPLASTIC"/>
    <property type="match status" value="1"/>
</dbReference>
<dbReference type="OrthoDB" id="9806837at2"/>
<dbReference type="Gene3D" id="3.90.550.10">
    <property type="entry name" value="Spore Coat Polysaccharide Biosynthesis Protein SpsA, Chain A"/>
    <property type="match status" value="1"/>
</dbReference>
<dbReference type="CDD" id="cd02516">
    <property type="entry name" value="CDP-ME_synthetase"/>
    <property type="match status" value="1"/>
</dbReference>
<accession>A0A544QUA8</accession>
<feature type="site" description="Transition state stabilizer" evidence="7">
    <location>
        <position position="14"/>
    </location>
</feature>
<dbReference type="EC" id="2.7.7.60" evidence="7"/>
<dbReference type="RefSeq" id="WP_142536250.1">
    <property type="nucleotide sequence ID" value="NZ_SGJB01000012.1"/>
</dbReference>
<organism evidence="8 9">
    <name type="scientific">Peptacetobacter hominis</name>
    <dbReference type="NCBI Taxonomy" id="2743610"/>
    <lineage>
        <taxon>Bacteria</taxon>
        <taxon>Bacillati</taxon>
        <taxon>Bacillota</taxon>
        <taxon>Clostridia</taxon>
        <taxon>Peptostreptococcales</taxon>
        <taxon>Peptostreptococcaceae</taxon>
        <taxon>Peptacetobacter</taxon>
    </lineage>
</organism>
<evidence type="ECO:0000256" key="6">
    <source>
        <dbReference type="ARBA" id="ARBA00023229"/>
    </source>
</evidence>
<dbReference type="GO" id="GO:0050518">
    <property type="term" value="F:2-C-methyl-D-erythritol 4-phosphate cytidylyltransferase activity"/>
    <property type="evidence" value="ECO:0007669"/>
    <property type="project" value="UniProtKB-UniRule"/>
</dbReference>
<comment type="similarity">
    <text evidence="3 7">Belongs to the IspD/TarI cytidylyltransferase family. IspD subfamily.</text>
</comment>
<keyword evidence="6 7" id="KW-0414">Isoprene biosynthesis</keyword>
<reference evidence="8 9" key="1">
    <citation type="submission" date="2019-02" db="EMBL/GenBank/DDBJ databases">
        <title>Peptostreptococcaceae bacterium ZHW00191 nov., a new bacterium isolated from the human gut.</title>
        <authorList>
            <person name="Zhou H.-W."/>
            <person name="Chen X.-J."/>
        </authorList>
    </citation>
    <scope>NUCLEOTIDE SEQUENCE [LARGE SCALE GENOMIC DNA]</scope>
    <source>
        <strain evidence="8 9">ZHW00191</strain>
    </source>
</reference>
<feature type="site" description="Transition state stabilizer" evidence="7">
    <location>
        <position position="21"/>
    </location>
</feature>